<dbReference type="Proteomes" id="UP001558850">
    <property type="component" value="Unassembled WGS sequence"/>
</dbReference>
<protein>
    <submittedName>
        <fullName evidence="1">Uncharacterized protein</fullName>
    </submittedName>
</protein>
<organism evidence="1 2">
    <name type="scientific">Paraburkholderia phymatum</name>
    <dbReference type="NCBI Taxonomy" id="148447"/>
    <lineage>
        <taxon>Bacteria</taxon>
        <taxon>Pseudomonadati</taxon>
        <taxon>Pseudomonadota</taxon>
        <taxon>Betaproteobacteria</taxon>
        <taxon>Burkholderiales</taxon>
        <taxon>Burkholderiaceae</taxon>
        <taxon>Paraburkholderia</taxon>
    </lineage>
</organism>
<sequence>MSDVFDSREQGGQGAPLGLSNDAAAADKLRSAREMDTAGYPPDVQDFEGRVWDSQALLSALSPNAREFYAGALATLEAVYRNAASADEKNQIRAKLQSLQDDIRGEYNEAINDPLERVLSVFNEPVGAGYLNADDKQRLAQLKEMRQKFLDAPDAVTREKIFKDAVASKSLLQHAAMIGIDKYINEDKRKWDDANQYVSQIIEEAGQISDPLERYKSIGNKLFSLNAGMGEDDVADRRILAFTQRMRDDIDLRTKLDEWAVKAGIPLNKAGVGGAPDYTGILNDPPPAGPDYIRDLADRYTGVLKDTAKAEREAGNRKYRPLLQVAEGLLRFLLGMTPLAPLAAAFDEHSVLSPGARMGIEFASALLGSIDAGGELAFAGKRLGAFVADVAREAEEEGNEGSALLRLSTGTAKTAGEEAVGGAAEEAAGEAQAHYLHVPEGPTYDPALLAAKARIEGEALPVPEGYRVRVDATSLKPDENAPGVYTDDQFHHYIKNGDHHYAVDYDAANDTWRVVHPDSPGRYAYPVKYDPASRTWMINPDVGLQGGSPLSRLVSLKRFMSDPRVAKLVQSKMLKPQNPHTCFLDHGSVAKHAADVPDGRLVPVSTGRLTAPQLRAELDKGPVVLSARNIARPDSNYSGMHTVVLLKTVKEDGREYVLGIDLDDTVTRNGQAQSLAEGDFGGVEYDINKLVDEAAPYVDEDTGHTLEMYHRPEQKSGLWSWWK</sequence>
<gene>
    <name evidence="1" type="ORF">AB4Y32_07420</name>
</gene>
<dbReference type="EMBL" id="JBFRCH010000003">
    <property type="protein sequence ID" value="MEX3931637.1"/>
    <property type="molecule type" value="Genomic_DNA"/>
</dbReference>
<comment type="caution">
    <text evidence="1">The sequence shown here is derived from an EMBL/GenBank/DDBJ whole genome shotgun (WGS) entry which is preliminary data.</text>
</comment>
<keyword evidence="2" id="KW-1185">Reference proteome</keyword>
<name>A0ACC6TWD4_9BURK</name>
<proteinExistence type="predicted"/>
<accession>A0ACC6TWD4</accession>
<evidence type="ECO:0000313" key="1">
    <source>
        <dbReference type="EMBL" id="MEX3931637.1"/>
    </source>
</evidence>
<reference evidence="1" key="1">
    <citation type="submission" date="2024-07" db="EMBL/GenBank/DDBJ databases">
        <title>A survey of Mimosa microsymbionts across Brazilian biomes reveals a high diversity of Paraburkholderia nodulating endemic species, but also that Cupriavidus is common as a symbiont of widespread species.</title>
        <authorList>
            <person name="Rouws L."/>
            <person name="Barauna A."/>
            <person name="Beukes C."/>
            <person name="Rouws J.R.C."/>
            <person name="De Faria S.M."/>
            <person name="Gross E."/>
            <person name="Bueno Dos Reis Junior F."/>
            <person name="Simon M.F."/>
            <person name="Maluk M."/>
            <person name="Odee D.W."/>
            <person name="Kenicer G."/>
            <person name="Young J.P.W."/>
            <person name="Reis V.M."/>
            <person name="Zilli J."/>
            <person name="James E.K."/>
        </authorList>
    </citation>
    <scope>NUCLEOTIDE SEQUENCE</scope>
    <source>
        <strain evidence="1">EG181B</strain>
    </source>
</reference>
<evidence type="ECO:0000313" key="2">
    <source>
        <dbReference type="Proteomes" id="UP001558850"/>
    </source>
</evidence>